<organism evidence="12">
    <name type="scientific">Xenopsylla cheopis</name>
    <name type="common">Oriental rat flea</name>
    <name type="synonym">Pulex cheopis</name>
    <dbReference type="NCBI Taxonomy" id="163159"/>
    <lineage>
        <taxon>Eukaryota</taxon>
        <taxon>Metazoa</taxon>
        <taxon>Ecdysozoa</taxon>
        <taxon>Arthropoda</taxon>
        <taxon>Hexapoda</taxon>
        <taxon>Insecta</taxon>
        <taxon>Pterygota</taxon>
        <taxon>Neoptera</taxon>
        <taxon>Endopterygota</taxon>
        <taxon>Siphonaptera</taxon>
        <taxon>Pulicidae</taxon>
        <taxon>Xenopsyllinae</taxon>
        <taxon>Xenopsylla</taxon>
    </lineage>
</organism>
<keyword evidence="8 9" id="KW-0648">Protein biosynthesis</keyword>
<dbReference type="PANTHER" id="PTHR13227">
    <property type="entry name" value="EUKARYOTIC TRANSLATION INITIATION FACTOR 2A"/>
    <property type="match status" value="1"/>
</dbReference>
<dbReference type="InterPro" id="IPR015943">
    <property type="entry name" value="WD40/YVTN_repeat-like_dom_sf"/>
</dbReference>
<evidence type="ECO:0000256" key="2">
    <source>
        <dbReference type="ARBA" id="ARBA00009573"/>
    </source>
</evidence>
<evidence type="ECO:0000256" key="1">
    <source>
        <dbReference type="ARBA" id="ARBA00003993"/>
    </source>
</evidence>
<dbReference type="GO" id="GO:0003729">
    <property type="term" value="F:mRNA binding"/>
    <property type="evidence" value="ECO:0007669"/>
    <property type="project" value="TreeGrafter"/>
</dbReference>
<dbReference type="InterPro" id="IPR013979">
    <property type="entry name" value="TIF_beta_prop-like"/>
</dbReference>
<dbReference type="EMBL" id="GIIL01002937">
    <property type="protein sequence ID" value="NOV46663.1"/>
    <property type="molecule type" value="Transcribed_RNA"/>
</dbReference>
<keyword evidence="5" id="KW-0853">WD repeat</keyword>
<feature type="compositionally biased region" description="Basic residues" evidence="10">
    <location>
        <begin position="489"/>
        <end position="501"/>
    </location>
</feature>
<dbReference type="AlphaFoldDB" id="A0A6M2DJZ4"/>
<dbReference type="GO" id="GO:0000049">
    <property type="term" value="F:tRNA binding"/>
    <property type="evidence" value="ECO:0007669"/>
    <property type="project" value="UniProtKB-UniRule"/>
</dbReference>
<evidence type="ECO:0000256" key="8">
    <source>
        <dbReference type="ARBA" id="ARBA00022917"/>
    </source>
</evidence>
<comment type="function">
    <text evidence="1 9">Functions in the early steps of protein synthesis of a small number of specific mRNAs. Acts by directing the binding of methionyl-tRNAi to 40S ribosomal subunits. In contrast to the eIF-2 complex, it binds methionyl-tRNAi to 40S subunits in a codon-dependent manner, whereas the eIF-2 complex binds methionyl-tRNAi to 40S subunits in a GTP-dependent manner.</text>
</comment>
<keyword evidence="4 9" id="KW-0396">Initiation factor</keyword>
<comment type="similarity">
    <text evidence="2 9">Belongs to the WD repeat EIF2A family.</text>
</comment>
<evidence type="ECO:0000259" key="11">
    <source>
        <dbReference type="Pfam" id="PF08662"/>
    </source>
</evidence>
<dbReference type="PIRSF" id="PIRSF017222">
    <property type="entry name" value="eIF2A"/>
    <property type="match status" value="1"/>
</dbReference>
<reference evidence="12" key="1">
    <citation type="submission" date="2020-03" db="EMBL/GenBank/DDBJ databases">
        <title>Transcriptomic Profiling of the Digestive Tract of the Rat Flea, Xenopsylla cheopis, Following Blood Feeding and Infection with Yersinia pestis.</title>
        <authorList>
            <person name="Bland D.M."/>
            <person name="Martens C.A."/>
            <person name="Virtaneva K."/>
            <person name="Kanakabandi K."/>
            <person name="Long D."/>
            <person name="Rosenke R."/>
            <person name="Saturday G.A."/>
            <person name="Hoyt F.H."/>
            <person name="Bruno D.P."/>
            <person name="Ribeiro J.M.C."/>
            <person name="Hinnebusch J."/>
        </authorList>
    </citation>
    <scope>NUCLEOTIDE SEQUENCE</scope>
</reference>
<dbReference type="PANTHER" id="PTHR13227:SF0">
    <property type="entry name" value="EUKARYOTIC TRANSLATION INITIATION FACTOR 2A"/>
    <property type="match status" value="1"/>
</dbReference>
<evidence type="ECO:0000256" key="4">
    <source>
        <dbReference type="ARBA" id="ARBA00022540"/>
    </source>
</evidence>
<name>A0A6M2DJZ4_XENCH</name>
<dbReference type="SUPFAM" id="SSF82171">
    <property type="entry name" value="DPP6 N-terminal domain-like"/>
    <property type="match status" value="1"/>
</dbReference>
<feature type="region of interest" description="Disordered" evidence="10">
    <location>
        <begin position="443"/>
        <end position="528"/>
    </location>
</feature>
<feature type="compositionally biased region" description="Basic and acidic residues" evidence="10">
    <location>
        <begin position="459"/>
        <end position="473"/>
    </location>
</feature>
<dbReference type="GO" id="GO:0043022">
    <property type="term" value="F:ribosome binding"/>
    <property type="evidence" value="ECO:0007669"/>
    <property type="project" value="UniProtKB-UniRule"/>
</dbReference>
<protein>
    <recommendedName>
        <fullName evidence="3 9">Eukaryotic translation initiation factor 2A</fullName>
        <shortName evidence="9">eIF-2A</shortName>
    </recommendedName>
</protein>
<evidence type="ECO:0000313" key="12">
    <source>
        <dbReference type="EMBL" id="NOV46663.1"/>
    </source>
</evidence>
<dbReference type="Gene3D" id="2.130.10.10">
    <property type="entry name" value="YVTN repeat-like/Quinoprotein amine dehydrogenase"/>
    <property type="match status" value="2"/>
</dbReference>
<dbReference type="GO" id="GO:0006417">
    <property type="term" value="P:regulation of translation"/>
    <property type="evidence" value="ECO:0007669"/>
    <property type="project" value="UniProtKB-KW"/>
</dbReference>
<accession>A0A6M2DJZ4</accession>
<keyword evidence="6" id="KW-0677">Repeat</keyword>
<dbReference type="InterPro" id="IPR011387">
    <property type="entry name" value="TIF2A"/>
</dbReference>
<feature type="domain" description="Translation initiation factor beta propellor-like" evidence="11">
    <location>
        <begin position="225"/>
        <end position="418"/>
    </location>
</feature>
<dbReference type="GO" id="GO:0003743">
    <property type="term" value="F:translation initiation factor activity"/>
    <property type="evidence" value="ECO:0007669"/>
    <property type="project" value="UniProtKB-UniRule"/>
</dbReference>
<keyword evidence="7 9" id="KW-0810">Translation regulation</keyword>
<evidence type="ECO:0000256" key="3">
    <source>
        <dbReference type="ARBA" id="ARBA00013819"/>
    </source>
</evidence>
<dbReference type="Pfam" id="PF08662">
    <property type="entry name" value="eIF2A"/>
    <property type="match status" value="1"/>
</dbReference>
<proteinExistence type="inferred from homology"/>
<evidence type="ECO:0000256" key="9">
    <source>
        <dbReference type="PIRNR" id="PIRNR017222"/>
    </source>
</evidence>
<evidence type="ECO:0000256" key="7">
    <source>
        <dbReference type="ARBA" id="ARBA00022845"/>
    </source>
</evidence>
<sequence length="583" mass="64859">MSAMPMLAVRSSTGICMWWNNNGNSEGGNYNEYPDFEKEVNKSCKAMVFSPNGKYFAWTNSNSVKVCTTNTWKPKVEISRQKVLDLKFSPKDTYLMTYEIFATNKTNPQGFNNLNVFLVETGELMMSFVQKKQTEWEPEWSGDESIMALMNGGELFIYEINKCALGPSWDGKPTKKIGGGRGGRISICPSSTNTTLGFYVPGTQAQPSTCKLFAYPNITQPVATKSFFQADRVEYLWNNRGTNLLLLTVTDVDQTGSSYYGKQSLQYMSSKGDTAMVQLSKEGSVHAVAWSPKNIEFCVVYGHMPAKATLFNLNCEPVFEFGTGPRNSIYYNQLGNMLILAGFGNLSGRIEVWDAQGRKQLGTTEAPCTTLLEWSPTGLVFVTATTAPRLRMSNGFKIWHYSCVLLHETLWPTGEELLSVCWQTYPRGTFKESVLNNTKVQGIQPSQPIASKQAYRPPSARDRTAPVKIHDNAEAPGIPGGGPPSKAAIKLKKKREAKKAKKANEVDSVSPSKESTAKENSHINKSTTGDIEVDKKIKNIMKKLDSIRKLKQQQSEGKPLEINQIAKINTEQELLKELKALKI</sequence>
<evidence type="ECO:0000256" key="10">
    <source>
        <dbReference type="SAM" id="MobiDB-lite"/>
    </source>
</evidence>
<evidence type="ECO:0000256" key="5">
    <source>
        <dbReference type="ARBA" id="ARBA00022574"/>
    </source>
</evidence>
<dbReference type="GO" id="GO:0022627">
    <property type="term" value="C:cytosolic small ribosomal subunit"/>
    <property type="evidence" value="ECO:0007669"/>
    <property type="project" value="TreeGrafter"/>
</dbReference>
<evidence type="ECO:0000256" key="6">
    <source>
        <dbReference type="ARBA" id="ARBA00022737"/>
    </source>
</evidence>